<evidence type="ECO:0000313" key="4">
    <source>
        <dbReference type="Proteomes" id="UP001497512"/>
    </source>
</evidence>
<protein>
    <recommendedName>
        <fullName evidence="5">DNA (cytosine-5-)-methyltransferase</fullName>
    </recommendedName>
</protein>
<keyword evidence="4" id="KW-1185">Reference proteome</keyword>
<dbReference type="EMBL" id="OZ019901">
    <property type="protein sequence ID" value="CAK9236613.1"/>
    <property type="molecule type" value="Genomic_DNA"/>
</dbReference>
<dbReference type="SUPFAM" id="SSF53335">
    <property type="entry name" value="S-adenosyl-L-methionine-dependent methyltransferases"/>
    <property type="match status" value="1"/>
</dbReference>
<accession>A0ABP0V3F2</accession>
<gene>
    <name evidence="3" type="ORF">CSSPTR1EN2_LOCUS23013</name>
</gene>
<evidence type="ECO:0000313" key="3">
    <source>
        <dbReference type="EMBL" id="CAK9236613.1"/>
    </source>
</evidence>
<evidence type="ECO:0000256" key="1">
    <source>
        <dbReference type="ARBA" id="ARBA00022603"/>
    </source>
</evidence>
<reference evidence="3" key="1">
    <citation type="submission" date="2024-02" db="EMBL/GenBank/DDBJ databases">
        <authorList>
            <consortium name="ELIXIR-Norway"/>
            <consortium name="Elixir Norway"/>
        </authorList>
    </citation>
    <scope>NUCLEOTIDE SEQUENCE</scope>
</reference>
<keyword evidence="1" id="KW-0489">Methyltransferase</keyword>
<proteinExistence type="predicted"/>
<name>A0ABP0V3F2_9BRYO</name>
<evidence type="ECO:0008006" key="5">
    <source>
        <dbReference type="Google" id="ProtNLM"/>
    </source>
</evidence>
<dbReference type="InterPro" id="IPR029063">
    <property type="entry name" value="SAM-dependent_MTases_sf"/>
</dbReference>
<keyword evidence="2" id="KW-0808">Transferase</keyword>
<sequence>MELLGPVDLIISGWECQGFSAAGFGRGLSDTRSGLFTDMIRLITWAQSISPTLGYVIENTPSQLDQREKVQEHYTLVKHYLESRSYLMQHNAVPMRTGCAIGGPTWHHFQFCN</sequence>
<organism evidence="3 4">
    <name type="scientific">Sphagnum troendelagicum</name>
    <dbReference type="NCBI Taxonomy" id="128251"/>
    <lineage>
        <taxon>Eukaryota</taxon>
        <taxon>Viridiplantae</taxon>
        <taxon>Streptophyta</taxon>
        <taxon>Embryophyta</taxon>
        <taxon>Bryophyta</taxon>
        <taxon>Sphagnophytina</taxon>
        <taxon>Sphagnopsida</taxon>
        <taxon>Sphagnales</taxon>
        <taxon>Sphagnaceae</taxon>
        <taxon>Sphagnum</taxon>
    </lineage>
</organism>
<dbReference type="InterPro" id="IPR001525">
    <property type="entry name" value="C5_MeTfrase"/>
</dbReference>
<dbReference type="Pfam" id="PF00145">
    <property type="entry name" value="DNA_methylase"/>
    <property type="match status" value="1"/>
</dbReference>
<dbReference type="Gene3D" id="3.40.50.150">
    <property type="entry name" value="Vaccinia Virus protein VP39"/>
    <property type="match status" value="1"/>
</dbReference>
<dbReference type="Proteomes" id="UP001497512">
    <property type="component" value="Chromosome 9"/>
</dbReference>
<evidence type="ECO:0000256" key="2">
    <source>
        <dbReference type="ARBA" id="ARBA00022679"/>
    </source>
</evidence>